<comment type="caution">
    <text evidence="1">The sequence shown here is derived from an EMBL/GenBank/DDBJ whole genome shotgun (WGS) entry which is preliminary data.</text>
</comment>
<name>A0AA88CU60_FICCA</name>
<organism evidence="1 2">
    <name type="scientific">Ficus carica</name>
    <name type="common">Common fig</name>
    <dbReference type="NCBI Taxonomy" id="3494"/>
    <lineage>
        <taxon>Eukaryota</taxon>
        <taxon>Viridiplantae</taxon>
        <taxon>Streptophyta</taxon>
        <taxon>Embryophyta</taxon>
        <taxon>Tracheophyta</taxon>
        <taxon>Spermatophyta</taxon>
        <taxon>Magnoliopsida</taxon>
        <taxon>eudicotyledons</taxon>
        <taxon>Gunneridae</taxon>
        <taxon>Pentapetalae</taxon>
        <taxon>rosids</taxon>
        <taxon>fabids</taxon>
        <taxon>Rosales</taxon>
        <taxon>Moraceae</taxon>
        <taxon>Ficeae</taxon>
        <taxon>Ficus</taxon>
    </lineage>
</organism>
<proteinExistence type="predicted"/>
<dbReference type="EMBL" id="BTGU01000005">
    <property type="protein sequence ID" value="GMN35048.1"/>
    <property type="molecule type" value="Genomic_DNA"/>
</dbReference>
<sequence>MGVEGGQWTRGSCPLAQCGSAFPAENLASNVLEYWKRYQPKVAGFGLSELLMNRSELGKYSSFSRIKGTRGYMSGFTIFPSPQK</sequence>
<protein>
    <submittedName>
        <fullName evidence="1">Uncharacterized protein</fullName>
    </submittedName>
</protein>
<keyword evidence="2" id="KW-1185">Reference proteome</keyword>
<dbReference type="AlphaFoldDB" id="A0AA88CU60"/>
<evidence type="ECO:0000313" key="2">
    <source>
        <dbReference type="Proteomes" id="UP001187192"/>
    </source>
</evidence>
<reference evidence="1" key="1">
    <citation type="submission" date="2023-07" db="EMBL/GenBank/DDBJ databases">
        <title>draft genome sequence of fig (Ficus carica).</title>
        <authorList>
            <person name="Takahashi T."/>
            <person name="Nishimura K."/>
        </authorList>
    </citation>
    <scope>NUCLEOTIDE SEQUENCE</scope>
</reference>
<gene>
    <name evidence="1" type="ORF">TIFTF001_005052</name>
</gene>
<dbReference type="Proteomes" id="UP001187192">
    <property type="component" value="Unassembled WGS sequence"/>
</dbReference>
<evidence type="ECO:0000313" key="1">
    <source>
        <dbReference type="EMBL" id="GMN35048.1"/>
    </source>
</evidence>
<accession>A0AA88CU60</accession>